<keyword evidence="2" id="KW-0436">Ligase</keyword>
<dbReference type="EC" id="6.3.4.19" evidence="1"/>
<comment type="catalytic activity">
    <reaction evidence="6">
        <text>cytidine(34) in tRNA(Ile2) + L-lysine + ATP = lysidine(34) in tRNA(Ile2) + AMP + diphosphate + H(+)</text>
        <dbReference type="Rhea" id="RHEA:43744"/>
        <dbReference type="Rhea" id="RHEA-COMP:10625"/>
        <dbReference type="Rhea" id="RHEA-COMP:10670"/>
        <dbReference type="ChEBI" id="CHEBI:15378"/>
        <dbReference type="ChEBI" id="CHEBI:30616"/>
        <dbReference type="ChEBI" id="CHEBI:32551"/>
        <dbReference type="ChEBI" id="CHEBI:33019"/>
        <dbReference type="ChEBI" id="CHEBI:82748"/>
        <dbReference type="ChEBI" id="CHEBI:83665"/>
        <dbReference type="ChEBI" id="CHEBI:456215"/>
        <dbReference type="EC" id="6.3.4.19"/>
    </reaction>
</comment>
<evidence type="ECO:0000256" key="4">
    <source>
        <dbReference type="ARBA" id="ARBA00022741"/>
    </source>
</evidence>
<dbReference type="Pfam" id="PF01171">
    <property type="entry name" value="ATP_bind_3"/>
    <property type="match status" value="1"/>
</dbReference>
<evidence type="ECO:0000313" key="9">
    <source>
        <dbReference type="Proteomes" id="UP000663760"/>
    </source>
</evidence>
<dbReference type="AlphaFoldDB" id="A0A7I8L0K6"/>
<dbReference type="Gene3D" id="3.40.50.620">
    <property type="entry name" value="HUPs"/>
    <property type="match status" value="1"/>
</dbReference>
<dbReference type="EMBL" id="LR746272">
    <property type="protein sequence ID" value="CAA7402734.1"/>
    <property type="molecule type" value="Genomic_DNA"/>
</dbReference>
<sequence>MLSCLRPPLQPSLCRFFCRAVPPPDLEGYKEAFARRMAMAGIKPHHRIALGVSGGPDSMALCILTAGWKSCGLGGKSESSGFIDGLLGIVVDHRLRPESTEEAKLVCTRVMKLGVQCQIASCDWSDGRPTRGHLQEAAREMRYQIFQDVCYEHSIGVLLVAHHADDQAELFILRLSRNSGVLGLAGMAFVSQSFPTHSQSHGGDSSRNGLLLVRPLLQFSKDDLYKICLGVSQEWVEDPSNQSLLFARNRIRMLLKNLSSDAFRSELQALISTCRLTRAYTEQICYSLVRQCVTVMDHGYAIIDLNKLDPSSVDDLCLSKFLAVVLQFISQRHRPVRGAASKLLLDYIRRIPCKASLTVASCYLSAVPKSKGTKIMVAAALDSPRPLEVGIPYNHSLDQPYSPNEVDEIISVAELLPHQSLRSSDVPPFVKATSPEATLKEAKELNIISESTFSSILSLQMEECQSFKARAESKDDMEAKHRMKAASISTVELHPGESCLFMGRFVVSWKLCEKAIEDSMSRTESNYGLDEEPELHSCGSCVMGHDVAFIRHMVDDDWLYLANLSKNKMAESQNVSFSSAGNLEKGDAKSAHCSDFAQMSAQRALQALKSIPAPARRSLPVLVNSQGLLLCIPSICFSHCPDLTITARFEPRVPLGGGYSSFL</sequence>
<reference evidence="8" key="1">
    <citation type="submission" date="2020-02" db="EMBL/GenBank/DDBJ databases">
        <authorList>
            <person name="Scholz U."/>
            <person name="Mascher M."/>
            <person name="Fiebig A."/>
        </authorList>
    </citation>
    <scope>NUCLEOTIDE SEQUENCE</scope>
</reference>
<dbReference type="PANTHER" id="PTHR43033">
    <property type="entry name" value="TRNA(ILE)-LYSIDINE SYNTHASE-RELATED"/>
    <property type="match status" value="1"/>
</dbReference>
<dbReference type="InterPro" id="IPR012094">
    <property type="entry name" value="tRNA_Ile_lys_synt"/>
</dbReference>
<proteinExistence type="inferred from homology"/>
<evidence type="ECO:0000256" key="2">
    <source>
        <dbReference type="ARBA" id="ARBA00022598"/>
    </source>
</evidence>
<evidence type="ECO:0000256" key="5">
    <source>
        <dbReference type="ARBA" id="ARBA00022840"/>
    </source>
</evidence>
<organism evidence="8 9">
    <name type="scientific">Spirodela intermedia</name>
    <name type="common">Intermediate duckweed</name>
    <dbReference type="NCBI Taxonomy" id="51605"/>
    <lineage>
        <taxon>Eukaryota</taxon>
        <taxon>Viridiplantae</taxon>
        <taxon>Streptophyta</taxon>
        <taxon>Embryophyta</taxon>
        <taxon>Tracheophyta</taxon>
        <taxon>Spermatophyta</taxon>
        <taxon>Magnoliopsida</taxon>
        <taxon>Liliopsida</taxon>
        <taxon>Araceae</taxon>
        <taxon>Lemnoideae</taxon>
        <taxon>Spirodela</taxon>
    </lineage>
</organism>
<dbReference type="OrthoDB" id="198857at2759"/>
<dbReference type="PANTHER" id="PTHR43033:SF5">
    <property type="entry name" value="TRNA(ILE)-LYSIDINE SYNTHETASE"/>
    <property type="match status" value="1"/>
</dbReference>
<keyword evidence="3" id="KW-0819">tRNA processing</keyword>
<dbReference type="HAMAP" id="MF_01161">
    <property type="entry name" value="tRNA_Ile_lys_synt"/>
    <property type="match status" value="1"/>
</dbReference>
<dbReference type="GO" id="GO:0032267">
    <property type="term" value="F:tRNA(Ile)-lysidine synthase activity"/>
    <property type="evidence" value="ECO:0007669"/>
    <property type="project" value="UniProtKB-EC"/>
</dbReference>
<name>A0A7I8L0K6_SPIIN</name>
<protein>
    <recommendedName>
        <fullName evidence="1">tRNA(Ile)-lysidine synthetase</fullName>
        <ecNumber evidence="1">6.3.4.19</ecNumber>
    </recommendedName>
</protein>
<feature type="domain" description="tRNA(Ile)-lysidine/2-thiocytidine synthase N-terminal" evidence="7">
    <location>
        <begin position="48"/>
        <end position="252"/>
    </location>
</feature>
<keyword evidence="5" id="KW-0067">ATP-binding</keyword>
<dbReference type="GO" id="GO:0008033">
    <property type="term" value="P:tRNA processing"/>
    <property type="evidence" value="ECO:0007669"/>
    <property type="project" value="UniProtKB-KW"/>
</dbReference>
<dbReference type="InterPro" id="IPR014729">
    <property type="entry name" value="Rossmann-like_a/b/a_fold"/>
</dbReference>
<dbReference type="SUPFAM" id="SSF52402">
    <property type="entry name" value="Adenine nucleotide alpha hydrolases-like"/>
    <property type="match status" value="1"/>
</dbReference>
<evidence type="ECO:0000256" key="3">
    <source>
        <dbReference type="ARBA" id="ARBA00022694"/>
    </source>
</evidence>
<dbReference type="InterPro" id="IPR011063">
    <property type="entry name" value="TilS/TtcA_N"/>
</dbReference>
<keyword evidence="4" id="KW-0547">Nucleotide-binding</keyword>
<evidence type="ECO:0000256" key="6">
    <source>
        <dbReference type="ARBA" id="ARBA00048539"/>
    </source>
</evidence>
<evidence type="ECO:0000313" key="8">
    <source>
        <dbReference type="EMBL" id="CAA7402734.1"/>
    </source>
</evidence>
<dbReference type="Proteomes" id="UP000663760">
    <property type="component" value="Chromosome 9"/>
</dbReference>
<dbReference type="CDD" id="cd01992">
    <property type="entry name" value="TilS_N"/>
    <property type="match status" value="1"/>
</dbReference>
<accession>A0A7I8L0K6</accession>
<evidence type="ECO:0000259" key="7">
    <source>
        <dbReference type="Pfam" id="PF01171"/>
    </source>
</evidence>
<evidence type="ECO:0000256" key="1">
    <source>
        <dbReference type="ARBA" id="ARBA00013267"/>
    </source>
</evidence>
<keyword evidence="9" id="KW-1185">Reference proteome</keyword>
<gene>
    <name evidence="8" type="ORF">SI8410_09013412</name>
</gene>
<dbReference type="NCBIfam" id="TIGR02432">
    <property type="entry name" value="lysidine_TilS_N"/>
    <property type="match status" value="1"/>
</dbReference>
<dbReference type="InterPro" id="IPR012795">
    <property type="entry name" value="tRNA_Ile_lys_synt_N"/>
</dbReference>
<dbReference type="GO" id="GO:0005524">
    <property type="term" value="F:ATP binding"/>
    <property type="evidence" value="ECO:0007669"/>
    <property type="project" value="UniProtKB-KW"/>
</dbReference>